<dbReference type="InterPro" id="IPR029058">
    <property type="entry name" value="AB_hydrolase_fold"/>
</dbReference>
<evidence type="ECO:0000313" key="3">
    <source>
        <dbReference type="Proteomes" id="UP000664617"/>
    </source>
</evidence>
<comment type="caution">
    <text evidence="2">The sequence shown here is derived from an EMBL/GenBank/DDBJ whole genome shotgun (WGS) entry which is preliminary data.</text>
</comment>
<dbReference type="SUPFAM" id="SSF53474">
    <property type="entry name" value="alpha/beta-Hydrolases"/>
    <property type="match status" value="1"/>
</dbReference>
<evidence type="ECO:0000259" key="1">
    <source>
        <dbReference type="Pfam" id="PF12697"/>
    </source>
</evidence>
<proteinExistence type="predicted"/>
<dbReference type="EMBL" id="JAFMPK010000024">
    <property type="protein sequence ID" value="MBO0608213.1"/>
    <property type="molecule type" value="Genomic_DNA"/>
</dbReference>
<dbReference type="InterPro" id="IPR000073">
    <property type="entry name" value="AB_hydrolase_1"/>
</dbReference>
<dbReference type="Pfam" id="PF12697">
    <property type="entry name" value="Abhydrolase_6"/>
    <property type="match status" value="1"/>
</dbReference>
<gene>
    <name evidence="2" type="ORF">J0911_04130</name>
</gene>
<accession>A0ABS3I5H4</accession>
<dbReference type="RefSeq" id="WP_207274202.1">
    <property type="nucleotide sequence ID" value="NZ_JAFMPK010000024.1"/>
</dbReference>
<protein>
    <recommendedName>
        <fullName evidence="1">AB hydrolase-1 domain-containing protein</fullName>
    </recommendedName>
</protein>
<keyword evidence="3" id="KW-1185">Reference proteome</keyword>
<organism evidence="2 3">
    <name type="scientific">Myceligenerans salitolerans</name>
    <dbReference type="NCBI Taxonomy" id="1230528"/>
    <lineage>
        <taxon>Bacteria</taxon>
        <taxon>Bacillati</taxon>
        <taxon>Actinomycetota</taxon>
        <taxon>Actinomycetes</taxon>
        <taxon>Micrococcales</taxon>
        <taxon>Promicromonosporaceae</taxon>
        <taxon>Myceligenerans</taxon>
    </lineage>
</organism>
<dbReference type="Gene3D" id="3.40.50.1820">
    <property type="entry name" value="alpha/beta hydrolase"/>
    <property type="match status" value="1"/>
</dbReference>
<name>A0ABS3I5H4_9MICO</name>
<dbReference type="Proteomes" id="UP000664617">
    <property type="component" value="Unassembled WGS sequence"/>
</dbReference>
<evidence type="ECO:0000313" key="2">
    <source>
        <dbReference type="EMBL" id="MBO0608213.1"/>
    </source>
</evidence>
<reference evidence="3" key="1">
    <citation type="submission" date="2023-07" db="EMBL/GenBank/DDBJ databases">
        <title>Myceligenerans salitolerans sp. nov., a halotolerant actinomycete isolated from a salt lake in Xinjiang, China.</title>
        <authorList>
            <person name="Guan T."/>
        </authorList>
    </citation>
    <scope>NUCLEOTIDE SEQUENCE [LARGE SCALE GENOMIC DNA]</scope>
    <source>
        <strain evidence="3">XHU 5031</strain>
    </source>
</reference>
<feature type="domain" description="AB hydrolase-1" evidence="1">
    <location>
        <begin position="60"/>
        <end position="240"/>
    </location>
</feature>
<sequence>MTSLFTVASAVTSADGTVIAVDRTGPDDASSVLVVVDGVLAHRPPSTLDLARGLATPGEASGGPPIATVRYDRRGRGASGFTPPYAVARELEDLAAVLDTTGPATLLGISTGAFLALRAAADLREHVTAVVVHKPRYDVADAGSFAWRHLVAAVESCVAEGDPDAAVELFLDVAGMPPEYVDGIRHRPSWSDLRAHAASIAYDGHLVLEAAAAARTGTDARIPQCVSVVADDDPGTLVAAVRTVSRAYAP</sequence>